<dbReference type="InterPro" id="IPR036864">
    <property type="entry name" value="Zn2-C6_fun-type_DNA-bd_sf"/>
</dbReference>
<dbReference type="CDD" id="cd12148">
    <property type="entry name" value="fungal_TF_MHR"/>
    <property type="match status" value="1"/>
</dbReference>
<reference evidence="4 5" key="1">
    <citation type="submission" date="2018-06" db="EMBL/GenBank/DDBJ databases">
        <title>Complete Genomes of Monosporascus.</title>
        <authorList>
            <person name="Robinson A.J."/>
            <person name="Natvig D.O."/>
        </authorList>
    </citation>
    <scope>NUCLEOTIDE SEQUENCE [LARGE SCALE GENOMIC DNA]</scope>
    <source>
        <strain evidence="4 5">CBS 110550</strain>
    </source>
</reference>
<comment type="caution">
    <text evidence="4">The sequence shown here is derived from an EMBL/GenBank/DDBJ whole genome shotgun (WGS) entry which is preliminary data.</text>
</comment>
<evidence type="ECO:0000313" key="4">
    <source>
        <dbReference type="EMBL" id="RYO83618.1"/>
    </source>
</evidence>
<dbReference type="InterPro" id="IPR050613">
    <property type="entry name" value="Sec_Metabolite_Reg"/>
</dbReference>
<dbReference type="InterPro" id="IPR007219">
    <property type="entry name" value="XnlR_reg_dom"/>
</dbReference>
<dbReference type="Pfam" id="PF04082">
    <property type="entry name" value="Fungal_trans"/>
    <property type="match status" value="1"/>
</dbReference>
<comment type="subcellular location">
    <subcellularLocation>
        <location evidence="1">Nucleus</location>
    </subcellularLocation>
</comment>
<evidence type="ECO:0000256" key="2">
    <source>
        <dbReference type="ARBA" id="ARBA00023242"/>
    </source>
</evidence>
<dbReference type="OrthoDB" id="4934715at2759"/>
<evidence type="ECO:0000256" key="1">
    <source>
        <dbReference type="ARBA" id="ARBA00004123"/>
    </source>
</evidence>
<dbReference type="GO" id="GO:0000981">
    <property type="term" value="F:DNA-binding transcription factor activity, RNA polymerase II-specific"/>
    <property type="evidence" value="ECO:0007669"/>
    <property type="project" value="InterPro"/>
</dbReference>
<proteinExistence type="predicted"/>
<dbReference type="PANTHER" id="PTHR31001:SF74">
    <property type="entry name" value="ZN(II)2CYS6 TRANSCRIPTION FACTOR (EUROFUNG)"/>
    <property type="match status" value="1"/>
</dbReference>
<dbReference type="SMART" id="SM00906">
    <property type="entry name" value="Fungal_trans"/>
    <property type="match status" value="1"/>
</dbReference>
<dbReference type="GO" id="GO:0003677">
    <property type="term" value="F:DNA binding"/>
    <property type="evidence" value="ECO:0007669"/>
    <property type="project" value="InterPro"/>
</dbReference>
<organism evidence="4 5">
    <name type="scientific">Monosporascus ibericus</name>
    <dbReference type="NCBI Taxonomy" id="155417"/>
    <lineage>
        <taxon>Eukaryota</taxon>
        <taxon>Fungi</taxon>
        <taxon>Dikarya</taxon>
        <taxon>Ascomycota</taxon>
        <taxon>Pezizomycotina</taxon>
        <taxon>Sordariomycetes</taxon>
        <taxon>Xylariomycetidae</taxon>
        <taxon>Xylariales</taxon>
        <taxon>Xylariales incertae sedis</taxon>
        <taxon>Monosporascus</taxon>
    </lineage>
</organism>
<accession>A0A4Q4SX25</accession>
<dbReference type="Gene3D" id="4.10.240.10">
    <property type="entry name" value="Zn(2)-C6 fungal-type DNA-binding domain"/>
    <property type="match status" value="1"/>
</dbReference>
<keyword evidence="2" id="KW-0539">Nucleus</keyword>
<dbReference type="STRING" id="155417.A0A4Q4SX25"/>
<evidence type="ECO:0000259" key="3">
    <source>
        <dbReference type="SMART" id="SM00906"/>
    </source>
</evidence>
<sequence>MGPRQNTKGQSTATFQQASRKTTAILQYLQAKENVGISLILPRLRCDRQHPCGTCTKRGLGLSCAYASNTSRPIDGVQRPPATMQDRIQQLESLVVDLMQQTSASHSAQEPGVAPGPPSLILTVDYPAAATPTEDLVDNASPTSDCGSMQLTKSGASYVNSAHWAAVLDGIAEIKDYFEKEEETQASRRLSEHLYPDWTGPQLLYGCPKIATKEEILASIPARPVMDRLVSRYFNSFEMSPAVLHSVQFLKEYEEFWENPSATPVIWLGLLFTIMCLATQFQKFRLDPGVQTPATLSVEQDLQKRVETFRQKSVQRLVLGNYAKGGPYVLEALMLYIAVELFLRNDAEIGIWILLGTIVQLAMHMGYHRDPKHFKGMSPFASEMRKRVWATIVELDLGISAQMGLPRLIKQWQTDTKEPSNLLDTDFNKASTDMPPSRPETDLTPMLYRLVKARIMTTIGFIWDFAADTRSYTYTEVMKMDTNLQDAHTSIPECLKWRSMAHCITDSPQVIMQKLFLEIIFYRAKIVLHRKYLHCSPTKAQYSHSHQACLDAALKLLEYQHMLQEETQPFCQLYQERWRVSSLVNHDFLLATSILCFYLQQTRGETHENAEAPMVEPIRASLRRSHDIWLQSSNSSKEAQKAANALSVILGDRNAPGADSDIKTNTPLEVLSPSTYSNVGDYRQDNPAGFGVQFPIYNATVFANWATPTNEHIGLFPASMPDPNGGWHMVDGKLT</sequence>
<gene>
    <name evidence="4" type="ORF">DL764_009438</name>
</gene>
<dbReference type="GO" id="GO:0008270">
    <property type="term" value="F:zinc ion binding"/>
    <property type="evidence" value="ECO:0007669"/>
    <property type="project" value="InterPro"/>
</dbReference>
<dbReference type="EMBL" id="QJNU01000891">
    <property type="protein sequence ID" value="RYO83618.1"/>
    <property type="molecule type" value="Genomic_DNA"/>
</dbReference>
<dbReference type="PANTHER" id="PTHR31001">
    <property type="entry name" value="UNCHARACTERIZED TRANSCRIPTIONAL REGULATORY PROTEIN"/>
    <property type="match status" value="1"/>
</dbReference>
<dbReference type="Proteomes" id="UP000293360">
    <property type="component" value="Unassembled WGS sequence"/>
</dbReference>
<dbReference type="GO" id="GO:0005634">
    <property type="term" value="C:nucleus"/>
    <property type="evidence" value="ECO:0007669"/>
    <property type="project" value="UniProtKB-SubCell"/>
</dbReference>
<evidence type="ECO:0000313" key="5">
    <source>
        <dbReference type="Proteomes" id="UP000293360"/>
    </source>
</evidence>
<feature type="domain" description="Xylanolytic transcriptional activator regulatory" evidence="3">
    <location>
        <begin position="351"/>
        <end position="425"/>
    </location>
</feature>
<protein>
    <recommendedName>
        <fullName evidence="3">Xylanolytic transcriptional activator regulatory domain-containing protein</fullName>
    </recommendedName>
</protein>
<keyword evidence="5" id="KW-1185">Reference proteome</keyword>
<dbReference type="AlphaFoldDB" id="A0A4Q4SX25"/>
<dbReference type="GO" id="GO:0006351">
    <property type="term" value="P:DNA-templated transcription"/>
    <property type="evidence" value="ECO:0007669"/>
    <property type="project" value="InterPro"/>
</dbReference>
<name>A0A4Q4SX25_9PEZI</name>